<evidence type="ECO:0008006" key="4">
    <source>
        <dbReference type="Google" id="ProtNLM"/>
    </source>
</evidence>
<protein>
    <recommendedName>
        <fullName evidence="4">Serine/threonine protein kinase</fullName>
    </recommendedName>
</protein>
<keyword evidence="1" id="KW-0812">Transmembrane</keyword>
<keyword evidence="1" id="KW-0472">Membrane</keyword>
<dbReference type="RefSeq" id="WP_147626725.1">
    <property type="nucleotide sequence ID" value="NZ_CP042807.1"/>
</dbReference>
<name>A0A5B9E176_9GAMM</name>
<evidence type="ECO:0000313" key="2">
    <source>
        <dbReference type="EMBL" id="QEE24056.1"/>
    </source>
</evidence>
<feature type="transmembrane region" description="Helical" evidence="1">
    <location>
        <begin position="71"/>
        <end position="91"/>
    </location>
</feature>
<feature type="transmembrane region" description="Helical" evidence="1">
    <location>
        <begin position="166"/>
        <end position="188"/>
    </location>
</feature>
<reference evidence="2 3" key="1">
    <citation type="submission" date="2019-08" db="EMBL/GenBank/DDBJ databases">
        <title>Complete genome sequence of Rhodanobacter glycinis strain T01E-68 isolated from tomato root.</title>
        <authorList>
            <person name="Weon H.-Y."/>
            <person name="Lee S.A."/>
        </authorList>
    </citation>
    <scope>NUCLEOTIDE SEQUENCE [LARGE SCALE GENOMIC DNA]</scope>
    <source>
        <strain evidence="2 3">T01E-68</strain>
    </source>
</reference>
<feature type="transmembrane region" description="Helical" evidence="1">
    <location>
        <begin position="43"/>
        <end position="65"/>
    </location>
</feature>
<proteinExistence type="predicted"/>
<evidence type="ECO:0000256" key="1">
    <source>
        <dbReference type="SAM" id="Phobius"/>
    </source>
</evidence>
<feature type="transmembrane region" description="Helical" evidence="1">
    <location>
        <begin position="127"/>
        <end position="146"/>
    </location>
</feature>
<accession>A0A5B9E176</accession>
<organism evidence="2 3">
    <name type="scientific">Rhodanobacter glycinis</name>
    <dbReference type="NCBI Taxonomy" id="582702"/>
    <lineage>
        <taxon>Bacteria</taxon>
        <taxon>Pseudomonadati</taxon>
        <taxon>Pseudomonadota</taxon>
        <taxon>Gammaproteobacteria</taxon>
        <taxon>Lysobacterales</taxon>
        <taxon>Rhodanobacteraceae</taxon>
        <taxon>Rhodanobacter</taxon>
    </lineage>
</organism>
<keyword evidence="1" id="KW-1133">Transmembrane helix</keyword>
<gene>
    <name evidence="2" type="ORF">CS053_05725</name>
</gene>
<sequence length="222" mass="25344">MELDEMKLAWQTMGQQLERQNALQLELLRQGRADRLHRHLRPLAWGQSLLIVLGVVIMLWGISFWSTHLGIWQAVACGAFMQLFGTLAFAFPIRLLVMQQGIDYTAPVLDIQRRIARMRVWRVKVEAPVFAVLGGVVWIPALMMLAQYEGDRVGLNLWQQGWRPGFMAWLLLSVAVSVGLVFLIRFVLRRLGHGRWLENGLAGSAIVRAEAALEEMARFERD</sequence>
<evidence type="ECO:0000313" key="3">
    <source>
        <dbReference type="Proteomes" id="UP000321807"/>
    </source>
</evidence>
<dbReference type="KEGG" id="rgl:CS053_05725"/>
<dbReference type="Proteomes" id="UP000321807">
    <property type="component" value="Chromosome"/>
</dbReference>
<dbReference type="AlphaFoldDB" id="A0A5B9E176"/>
<dbReference type="EMBL" id="CP042807">
    <property type="protein sequence ID" value="QEE24056.1"/>
    <property type="molecule type" value="Genomic_DNA"/>
</dbReference>